<accession>A0A1G2FW28</accession>
<dbReference type="GO" id="GO:0008270">
    <property type="term" value="F:zinc ion binding"/>
    <property type="evidence" value="ECO:0007669"/>
    <property type="project" value="InterPro"/>
</dbReference>
<dbReference type="GO" id="GO:0003676">
    <property type="term" value="F:nucleic acid binding"/>
    <property type="evidence" value="ECO:0007669"/>
    <property type="project" value="InterPro"/>
</dbReference>
<dbReference type="InterPro" id="IPR003615">
    <property type="entry name" value="HNH_nuc"/>
</dbReference>
<organism evidence="2 3">
    <name type="scientific">Candidatus Portnoybacteria bacterium RIFCSPLOWO2_02_FULL_39_11</name>
    <dbReference type="NCBI Taxonomy" id="1802001"/>
    <lineage>
        <taxon>Bacteria</taxon>
        <taxon>Candidatus Portnoyibacteriota</taxon>
    </lineage>
</organism>
<evidence type="ECO:0000313" key="3">
    <source>
        <dbReference type="Proteomes" id="UP000177126"/>
    </source>
</evidence>
<feature type="domain" description="HNH nuclease" evidence="1">
    <location>
        <begin position="10"/>
        <end position="70"/>
    </location>
</feature>
<dbReference type="Proteomes" id="UP000177126">
    <property type="component" value="Unassembled WGS sequence"/>
</dbReference>
<gene>
    <name evidence="2" type="ORF">A3B04_03090</name>
</gene>
<evidence type="ECO:0000259" key="1">
    <source>
        <dbReference type="SMART" id="SM00507"/>
    </source>
</evidence>
<proteinExistence type="predicted"/>
<dbReference type="InterPro" id="IPR002711">
    <property type="entry name" value="HNH"/>
</dbReference>
<protein>
    <recommendedName>
        <fullName evidence="1">HNH nuclease domain-containing protein</fullName>
    </recommendedName>
</protein>
<dbReference type="EMBL" id="MHNF01000007">
    <property type="protein sequence ID" value="OGZ41820.1"/>
    <property type="molecule type" value="Genomic_DNA"/>
</dbReference>
<reference evidence="2 3" key="1">
    <citation type="journal article" date="2016" name="Nat. Commun.">
        <title>Thousands of microbial genomes shed light on interconnected biogeochemical processes in an aquifer system.</title>
        <authorList>
            <person name="Anantharaman K."/>
            <person name="Brown C.T."/>
            <person name="Hug L.A."/>
            <person name="Sharon I."/>
            <person name="Castelle C.J."/>
            <person name="Probst A.J."/>
            <person name="Thomas B.C."/>
            <person name="Singh A."/>
            <person name="Wilkins M.J."/>
            <person name="Karaoz U."/>
            <person name="Brodie E.L."/>
            <person name="Williams K.H."/>
            <person name="Hubbard S.S."/>
            <person name="Banfield J.F."/>
        </authorList>
    </citation>
    <scope>NUCLEOTIDE SEQUENCE [LARGE SCALE GENOMIC DNA]</scope>
</reference>
<comment type="caution">
    <text evidence="2">The sequence shown here is derived from an EMBL/GenBank/DDBJ whole genome shotgun (WGS) entry which is preliminary data.</text>
</comment>
<dbReference type="SMART" id="SM00507">
    <property type="entry name" value="HNHc"/>
    <property type="match status" value="1"/>
</dbReference>
<dbReference type="CDD" id="cd00085">
    <property type="entry name" value="HNHc"/>
    <property type="match status" value="1"/>
</dbReference>
<dbReference type="Pfam" id="PF01844">
    <property type="entry name" value="HNH"/>
    <property type="match status" value="1"/>
</dbReference>
<dbReference type="Gene3D" id="1.10.30.50">
    <property type="match status" value="1"/>
</dbReference>
<dbReference type="AlphaFoldDB" id="A0A1G2FW28"/>
<evidence type="ECO:0000313" key="2">
    <source>
        <dbReference type="EMBL" id="OGZ41820.1"/>
    </source>
</evidence>
<dbReference type="GO" id="GO:0004519">
    <property type="term" value="F:endonuclease activity"/>
    <property type="evidence" value="ECO:0007669"/>
    <property type="project" value="InterPro"/>
</dbReference>
<sequence>MQKRKSINKKTKEIVFDKTDGRCHVCGKTLFFNAKAGSRERWRVDHILQKSRGGEDLINNYLPICRDCNFLRRNYASETMRRIIRFGIIARGLSKRKTDIGLQLSDIYEKRKKKNFKKRKQKAFLHELR</sequence>
<name>A0A1G2FW28_9BACT</name>